<evidence type="ECO:0000313" key="8">
    <source>
        <dbReference type="EMBL" id="CAI6338467.1"/>
    </source>
</evidence>
<evidence type="ECO:0000256" key="4">
    <source>
        <dbReference type="ARBA" id="ARBA00022679"/>
    </source>
</evidence>
<dbReference type="GO" id="GO:0006391">
    <property type="term" value="P:transcription initiation at mitochondrial promoter"/>
    <property type="evidence" value="ECO:0007669"/>
    <property type="project" value="TreeGrafter"/>
</dbReference>
<dbReference type="InterPro" id="IPR023165">
    <property type="entry name" value="rRNA_Ade_diMease-like_C"/>
</dbReference>
<dbReference type="GO" id="GO:0034245">
    <property type="term" value="C:mitochondrial DNA-directed RNA polymerase complex"/>
    <property type="evidence" value="ECO:0007669"/>
    <property type="project" value="TreeGrafter"/>
</dbReference>
<gene>
    <name evidence="8" type="ORF">PDIGIT_LOCUS11595</name>
</gene>
<accession>A0A9W4XXT8</accession>
<dbReference type="GO" id="GO:0032259">
    <property type="term" value="P:methylation"/>
    <property type="evidence" value="ECO:0007669"/>
    <property type="project" value="UniProtKB-KW"/>
</dbReference>
<evidence type="ECO:0000256" key="2">
    <source>
        <dbReference type="ARBA" id="ARBA00013836"/>
    </source>
</evidence>
<dbReference type="AlphaFoldDB" id="A0A9W4XXT8"/>
<dbReference type="InterPro" id="IPR001737">
    <property type="entry name" value="KsgA/Erm"/>
</dbReference>
<evidence type="ECO:0000256" key="5">
    <source>
        <dbReference type="ARBA" id="ARBA00022691"/>
    </source>
</evidence>
<organism evidence="8 9">
    <name type="scientific">Periconia digitata</name>
    <dbReference type="NCBI Taxonomy" id="1303443"/>
    <lineage>
        <taxon>Eukaryota</taxon>
        <taxon>Fungi</taxon>
        <taxon>Dikarya</taxon>
        <taxon>Ascomycota</taxon>
        <taxon>Pezizomycotina</taxon>
        <taxon>Dothideomycetes</taxon>
        <taxon>Pleosporomycetidae</taxon>
        <taxon>Pleosporales</taxon>
        <taxon>Massarineae</taxon>
        <taxon>Periconiaceae</taxon>
        <taxon>Periconia</taxon>
    </lineage>
</organism>
<keyword evidence="6" id="KW-0694">RNA-binding</keyword>
<dbReference type="PANTHER" id="PTHR11727:SF17">
    <property type="entry name" value="DIMETHYLADENOSINE TRANSFERASE 1, MITOCHONDRIAL"/>
    <property type="match status" value="1"/>
</dbReference>
<dbReference type="Gene3D" id="3.40.50.150">
    <property type="entry name" value="Vaccinia Virus protein VP39"/>
    <property type="match status" value="1"/>
</dbReference>
<dbReference type="GO" id="GO:0008168">
    <property type="term" value="F:methyltransferase activity"/>
    <property type="evidence" value="ECO:0007669"/>
    <property type="project" value="UniProtKB-KW"/>
</dbReference>
<keyword evidence="9" id="KW-1185">Reference proteome</keyword>
<evidence type="ECO:0000313" key="9">
    <source>
        <dbReference type="Proteomes" id="UP001152607"/>
    </source>
</evidence>
<dbReference type="Gene3D" id="1.10.8.100">
    <property type="entry name" value="Ribosomal RNA adenine dimethylase-like, domain 2"/>
    <property type="match status" value="1"/>
</dbReference>
<dbReference type="SUPFAM" id="SSF53335">
    <property type="entry name" value="S-adenosyl-L-methionine-dependent methyltransferases"/>
    <property type="match status" value="1"/>
</dbReference>
<reference evidence="8" key="1">
    <citation type="submission" date="2023-01" db="EMBL/GenBank/DDBJ databases">
        <authorList>
            <person name="Van Ghelder C."/>
            <person name="Rancurel C."/>
        </authorList>
    </citation>
    <scope>NUCLEOTIDE SEQUENCE</scope>
    <source>
        <strain evidence="8">CNCM I-4278</strain>
    </source>
</reference>
<keyword evidence="3" id="KW-0489">Methyltransferase</keyword>
<dbReference type="InterPro" id="IPR029063">
    <property type="entry name" value="SAM-dependent_MTases_sf"/>
</dbReference>
<dbReference type="PANTHER" id="PTHR11727">
    <property type="entry name" value="DIMETHYLADENOSINE TRANSFERASE"/>
    <property type="match status" value="1"/>
</dbReference>
<dbReference type="GO" id="GO:0034246">
    <property type="term" value="F:mitochondrial transcription factor activity"/>
    <property type="evidence" value="ECO:0007669"/>
    <property type="project" value="TreeGrafter"/>
</dbReference>
<comment type="caution">
    <text evidence="8">The sequence shown here is derived from an EMBL/GenBank/DDBJ whole genome shotgun (WGS) entry which is preliminary data.</text>
</comment>
<dbReference type="GO" id="GO:0003723">
    <property type="term" value="F:RNA binding"/>
    <property type="evidence" value="ECO:0007669"/>
    <property type="project" value="UniProtKB-KW"/>
</dbReference>
<name>A0A9W4XXT8_9PLEO</name>
<evidence type="ECO:0000256" key="6">
    <source>
        <dbReference type="ARBA" id="ARBA00022884"/>
    </source>
</evidence>
<dbReference type="OrthoDB" id="16079at2759"/>
<protein>
    <recommendedName>
        <fullName evidence="2">Mitochondrial transcription factor 1</fullName>
    </recommendedName>
</protein>
<proteinExistence type="predicted"/>
<dbReference type="EMBL" id="CAOQHR010000008">
    <property type="protein sequence ID" value="CAI6338467.1"/>
    <property type="molecule type" value="Genomic_DNA"/>
</dbReference>
<keyword evidence="4" id="KW-0808">Transferase</keyword>
<sequence length="628" mass="71727">MIRRPRIPAFRFPSQPRRYRHKWSLEKLTPIEKYPLTVALATRDAEKYKDKVPTVKIKQYCALGDEFHGKRGQNHIRSQIVNPDLCDDVLKYIGSTLTQYKGCDILDLNPGVGLWSQKVHDFLRPRSHMLVEPSETYDRWLKPLVELPGSTYSIWRGDVTKLTTFKEMAEAGAFPHQKLAETQNVPGTEMNKSLLVIGNLTWDPPLPGYGFSMLARQTVTKYIQAMRNLDGFHAFGPVRMLLWSSQEEMRPFVPLGITGISKYQYILNEYSDVTMCATTGPRERARRPQYDIESVVRTIERAKKSGFNLPEHRCDNIHEFAKEIAESTGGTGKISSSEMRQYLMEKEYAGISTAGLSTQHEIEFYRAEQELLKISPPGPKGQRPETPIPRKHISARATLKRTGLVWEKVENAAIMGEEVYNLECEIVGMPDGPDKEKALATLESKEMEYENALKFINGNFQKAVVSEVDDRIALHASVPRLQWDKRPYEPLIAKSGEVWPAIPVSLLDIVPRPMTFDPVWFEWVTDFCFAFFDAPFASVRAAMEHVQPGASCLLDQVPALTDPKKGGRLNMNNLRVRMLTPEMIEGLCKAYHEWPFKNVEARHKKYFQMRMTNSRQANDIATTKHAFA</sequence>
<evidence type="ECO:0000256" key="1">
    <source>
        <dbReference type="ARBA" id="ARBA00004173"/>
    </source>
</evidence>
<comment type="subcellular location">
    <subcellularLocation>
        <location evidence="1">Mitochondrion</location>
    </subcellularLocation>
</comment>
<comment type="function">
    <text evidence="7">Mitochondrial transcription factor that confers selective promoter recognition on the core subunit of the yeast mitochondrial RNA polymerase. Interacts with DNA in a non-specific manner.</text>
</comment>
<keyword evidence="5" id="KW-0949">S-adenosyl-L-methionine</keyword>
<evidence type="ECO:0000256" key="7">
    <source>
        <dbReference type="ARBA" id="ARBA00024915"/>
    </source>
</evidence>
<dbReference type="Proteomes" id="UP001152607">
    <property type="component" value="Unassembled WGS sequence"/>
</dbReference>
<evidence type="ECO:0000256" key="3">
    <source>
        <dbReference type="ARBA" id="ARBA00022603"/>
    </source>
</evidence>
<dbReference type="GO" id="GO:0005759">
    <property type="term" value="C:mitochondrial matrix"/>
    <property type="evidence" value="ECO:0007669"/>
    <property type="project" value="TreeGrafter"/>
</dbReference>